<protein>
    <submittedName>
        <fullName evidence="1">Uncharacterized protein</fullName>
    </submittedName>
</protein>
<proteinExistence type="predicted"/>
<evidence type="ECO:0000313" key="2">
    <source>
        <dbReference type="Proteomes" id="UP001055072"/>
    </source>
</evidence>
<dbReference type="Proteomes" id="UP001055072">
    <property type="component" value="Unassembled WGS sequence"/>
</dbReference>
<evidence type="ECO:0000313" key="1">
    <source>
        <dbReference type="EMBL" id="KAI0092955.1"/>
    </source>
</evidence>
<name>A0ACB8UF96_9APHY</name>
<comment type="caution">
    <text evidence="1">The sequence shown here is derived from an EMBL/GenBank/DDBJ whole genome shotgun (WGS) entry which is preliminary data.</text>
</comment>
<accession>A0ACB8UF96</accession>
<dbReference type="EMBL" id="MU274902">
    <property type="protein sequence ID" value="KAI0092955.1"/>
    <property type="molecule type" value="Genomic_DNA"/>
</dbReference>
<keyword evidence="2" id="KW-1185">Reference proteome</keyword>
<gene>
    <name evidence="1" type="ORF">BDY19DRAFT_398984</name>
</gene>
<reference evidence="1" key="1">
    <citation type="journal article" date="2021" name="Environ. Microbiol.">
        <title>Gene family expansions and transcriptome signatures uncover fungal adaptations to wood decay.</title>
        <authorList>
            <person name="Hage H."/>
            <person name="Miyauchi S."/>
            <person name="Viragh M."/>
            <person name="Drula E."/>
            <person name="Min B."/>
            <person name="Chaduli D."/>
            <person name="Navarro D."/>
            <person name="Favel A."/>
            <person name="Norest M."/>
            <person name="Lesage-Meessen L."/>
            <person name="Balint B."/>
            <person name="Merenyi Z."/>
            <person name="de Eugenio L."/>
            <person name="Morin E."/>
            <person name="Martinez A.T."/>
            <person name="Baldrian P."/>
            <person name="Stursova M."/>
            <person name="Martinez M.J."/>
            <person name="Novotny C."/>
            <person name="Magnuson J.K."/>
            <person name="Spatafora J.W."/>
            <person name="Maurice S."/>
            <person name="Pangilinan J."/>
            <person name="Andreopoulos W."/>
            <person name="LaButti K."/>
            <person name="Hundley H."/>
            <person name="Na H."/>
            <person name="Kuo A."/>
            <person name="Barry K."/>
            <person name="Lipzen A."/>
            <person name="Henrissat B."/>
            <person name="Riley R."/>
            <person name="Ahrendt S."/>
            <person name="Nagy L.G."/>
            <person name="Grigoriev I.V."/>
            <person name="Martin F."/>
            <person name="Rosso M.N."/>
        </authorList>
    </citation>
    <scope>NUCLEOTIDE SEQUENCE</scope>
    <source>
        <strain evidence="1">CBS 384.51</strain>
    </source>
</reference>
<sequence length="704" mass="80427">MHRHAVLRHNVANMIPRTNRTSPTRIFIQSYTVFDHIPHRFLSNFNFKFSELYGLRKQRPVVAWYASETEPNVVPLLAFVGFLFLAVFVLSQVPGVLACRTTLWHRLRSLKLHRNRECFSPPPLQPSQLQSLHGKYQYVVGKLNKVVKKYQALQVQLKEQDARLQHTQATLKSTTHDLESLQSQNRRLNADNETLTNENEQLKTDNATLERHVKEQFYEQERRVQEFEREQEQLEQALQFLEGEQESMTTKCQGLVRRFHTDNEELKNQLAEQSTSLVELRSSSSSSLSQLQSQLDATKLENELLRHQLADNAVAYDTRQKSLQQQLHETEARLLASVEQLHDENSSLKQQLEDQESEHTRQRNIWLERISLANADQSEVKAKLERIQNDLETKSANAERRECCSQLRDSFVEDLSFAHLESECTRTVYEGQLSTAQAEIAALREQLDNCVKRYERRAARLALAEAEGADKDRLTSRLKALEAQKKVSDDLENMLADALRSYEDKYETLEISFDVLESAYSFLAAELVMTEHSLKEERGLRRQLRRQLRAYEQPGEPLPEENEVEDAESVADVQEAVEEDEEEKLVDVQPLAEVETMATAIEEEEEEDDTRVPTAMSFSAMSTFSERSWPATPGLSFSSMSSITTGSSLRSPLGSPIVMSPLSPSLILPGKPPSEGPHSAYPPDDPDDVFGGWAILDGRNLDST</sequence>
<organism evidence="1 2">
    <name type="scientific">Irpex rosettiformis</name>
    <dbReference type="NCBI Taxonomy" id="378272"/>
    <lineage>
        <taxon>Eukaryota</taxon>
        <taxon>Fungi</taxon>
        <taxon>Dikarya</taxon>
        <taxon>Basidiomycota</taxon>
        <taxon>Agaricomycotina</taxon>
        <taxon>Agaricomycetes</taxon>
        <taxon>Polyporales</taxon>
        <taxon>Irpicaceae</taxon>
        <taxon>Irpex</taxon>
    </lineage>
</organism>